<keyword evidence="4 9" id="KW-0479">Metal-binding</keyword>
<dbReference type="PROSITE" id="PS50089">
    <property type="entry name" value="ZF_RING_2"/>
    <property type="match status" value="1"/>
</dbReference>
<dbReference type="EMBL" id="JANKHO010001670">
    <property type="protein sequence ID" value="KAJ3500093.1"/>
    <property type="molecule type" value="Genomic_DNA"/>
</dbReference>
<name>A0A9W8JZ29_9AGAR</name>
<feature type="zinc finger region" description="C3H1-type" evidence="9">
    <location>
        <begin position="1491"/>
        <end position="1519"/>
    </location>
</feature>
<dbReference type="Proteomes" id="UP001148786">
    <property type="component" value="Unassembled WGS sequence"/>
</dbReference>
<feature type="zinc finger region" description="C3H1-type" evidence="9">
    <location>
        <begin position="1525"/>
        <end position="1553"/>
    </location>
</feature>
<feature type="compositionally biased region" description="Low complexity" evidence="11">
    <location>
        <begin position="81"/>
        <end position="90"/>
    </location>
</feature>
<keyword evidence="6 9" id="KW-0863">Zinc-finger</keyword>
<feature type="region of interest" description="Disordered" evidence="11">
    <location>
        <begin position="198"/>
        <end position="358"/>
    </location>
</feature>
<feature type="compositionally biased region" description="Low complexity" evidence="11">
    <location>
        <begin position="1475"/>
        <end position="1493"/>
    </location>
</feature>
<feature type="domain" description="RING-type" evidence="14">
    <location>
        <begin position="955"/>
        <end position="1175"/>
    </location>
</feature>
<comment type="catalytic activity">
    <reaction evidence="1">
        <text>[E2 ubiquitin-conjugating enzyme]-S-ubiquitinyl-L-cysteine + [acceptor protein]-L-lysine = [E2 ubiquitin-conjugating enzyme]-L-cysteine + [acceptor protein]-N(6)-ubiquitinyl-L-lysine.</text>
        <dbReference type="EC" id="2.3.2.31"/>
    </reaction>
</comment>
<comment type="caution">
    <text evidence="15">The sequence shown here is derived from an EMBL/GenBank/DDBJ whole genome shotgun (WGS) entry which is preliminary data.</text>
</comment>
<feature type="compositionally biased region" description="Basic and acidic residues" evidence="11">
    <location>
        <begin position="233"/>
        <end position="358"/>
    </location>
</feature>
<dbReference type="Gene3D" id="4.10.1000.10">
    <property type="entry name" value="Zinc finger, CCCH-type"/>
    <property type="match status" value="2"/>
</dbReference>
<feature type="region of interest" description="Disordered" evidence="11">
    <location>
        <begin position="387"/>
        <end position="445"/>
    </location>
</feature>
<dbReference type="Pfam" id="PF01485">
    <property type="entry name" value="IBR"/>
    <property type="match status" value="2"/>
</dbReference>
<keyword evidence="16" id="KW-1185">Reference proteome</keyword>
<feature type="compositionally biased region" description="Polar residues" evidence="11">
    <location>
        <begin position="206"/>
        <end position="217"/>
    </location>
</feature>
<dbReference type="SMART" id="SM00356">
    <property type="entry name" value="ZnF_C3H1"/>
    <property type="match status" value="6"/>
</dbReference>
<evidence type="ECO:0000259" key="12">
    <source>
        <dbReference type="PROSITE" id="PS50089"/>
    </source>
</evidence>
<evidence type="ECO:0000313" key="15">
    <source>
        <dbReference type="EMBL" id="KAJ3500093.1"/>
    </source>
</evidence>
<evidence type="ECO:0000313" key="16">
    <source>
        <dbReference type="Proteomes" id="UP001148786"/>
    </source>
</evidence>
<feature type="zinc finger region" description="C3H1-type" evidence="9">
    <location>
        <begin position="97"/>
        <end position="120"/>
    </location>
</feature>
<feature type="compositionally biased region" description="Low complexity" evidence="11">
    <location>
        <begin position="1364"/>
        <end position="1381"/>
    </location>
</feature>
<dbReference type="EC" id="2.3.2.31" evidence="2"/>
<dbReference type="InterPro" id="IPR044066">
    <property type="entry name" value="TRIAD_supradom"/>
</dbReference>
<keyword evidence="10" id="KW-0175">Coiled coil</keyword>
<evidence type="ECO:0000256" key="5">
    <source>
        <dbReference type="ARBA" id="ARBA00022737"/>
    </source>
</evidence>
<feature type="zinc finger region" description="C3H1-type" evidence="9">
    <location>
        <begin position="22"/>
        <end position="50"/>
    </location>
</feature>
<feature type="domain" description="C3H1-type" evidence="13">
    <location>
        <begin position="178"/>
        <end position="206"/>
    </location>
</feature>
<dbReference type="InterPro" id="IPR001841">
    <property type="entry name" value="Znf_RING"/>
</dbReference>
<dbReference type="InterPro" id="IPR000571">
    <property type="entry name" value="Znf_CCCH"/>
</dbReference>
<feature type="compositionally biased region" description="Basic and acidic residues" evidence="11">
    <location>
        <begin position="118"/>
        <end position="132"/>
    </location>
</feature>
<feature type="region of interest" description="Disordered" evidence="11">
    <location>
        <begin position="118"/>
        <end position="158"/>
    </location>
</feature>
<evidence type="ECO:0000256" key="11">
    <source>
        <dbReference type="SAM" id="MobiDB-lite"/>
    </source>
</evidence>
<dbReference type="PROSITE" id="PS00028">
    <property type="entry name" value="ZINC_FINGER_C2H2_1"/>
    <property type="match status" value="1"/>
</dbReference>
<reference evidence="15" key="1">
    <citation type="submission" date="2022-07" db="EMBL/GenBank/DDBJ databases">
        <title>Genome Sequence of Agrocybe chaxingu.</title>
        <authorList>
            <person name="Buettner E."/>
        </authorList>
    </citation>
    <scope>NUCLEOTIDE SEQUENCE</scope>
    <source>
        <strain evidence="15">MP-N11</strain>
    </source>
</reference>
<organism evidence="15 16">
    <name type="scientific">Agrocybe chaxingu</name>
    <dbReference type="NCBI Taxonomy" id="84603"/>
    <lineage>
        <taxon>Eukaryota</taxon>
        <taxon>Fungi</taxon>
        <taxon>Dikarya</taxon>
        <taxon>Basidiomycota</taxon>
        <taxon>Agaricomycotina</taxon>
        <taxon>Agaricomycetes</taxon>
        <taxon>Agaricomycetidae</taxon>
        <taxon>Agaricales</taxon>
        <taxon>Agaricineae</taxon>
        <taxon>Strophariaceae</taxon>
        <taxon>Agrocybe</taxon>
    </lineage>
</organism>
<dbReference type="PROSITE" id="PS00518">
    <property type="entry name" value="ZF_RING_1"/>
    <property type="match status" value="1"/>
</dbReference>
<evidence type="ECO:0000256" key="1">
    <source>
        <dbReference type="ARBA" id="ARBA00001798"/>
    </source>
</evidence>
<evidence type="ECO:0000256" key="10">
    <source>
        <dbReference type="SAM" id="Coils"/>
    </source>
</evidence>
<keyword evidence="7" id="KW-0833">Ubl conjugation pathway</keyword>
<feature type="compositionally biased region" description="Low complexity" evidence="11">
    <location>
        <begin position="1332"/>
        <end position="1342"/>
    </location>
</feature>
<dbReference type="InterPro" id="IPR017907">
    <property type="entry name" value="Znf_RING_CS"/>
</dbReference>
<evidence type="ECO:0000256" key="6">
    <source>
        <dbReference type="ARBA" id="ARBA00022771"/>
    </source>
</evidence>
<dbReference type="SMART" id="SM00647">
    <property type="entry name" value="IBR"/>
    <property type="match status" value="2"/>
</dbReference>
<feature type="compositionally biased region" description="Low complexity" evidence="11">
    <location>
        <begin position="149"/>
        <end position="158"/>
    </location>
</feature>
<accession>A0A9W8JZ29</accession>
<dbReference type="OrthoDB" id="1431934at2759"/>
<feature type="domain" description="C3H1-type" evidence="13">
    <location>
        <begin position="1390"/>
        <end position="1418"/>
    </location>
</feature>
<feature type="region of interest" description="Disordered" evidence="11">
    <location>
        <begin position="1"/>
        <end position="27"/>
    </location>
</feature>
<feature type="region of interest" description="Disordered" evidence="11">
    <location>
        <begin position="1453"/>
        <end position="1493"/>
    </location>
</feature>
<dbReference type="InterPro" id="IPR031127">
    <property type="entry name" value="E3_UB_ligase_RBR"/>
</dbReference>
<proteinExistence type="predicted"/>
<dbReference type="CDD" id="cd20335">
    <property type="entry name" value="BRcat_RBR"/>
    <property type="match status" value="1"/>
</dbReference>
<feature type="domain" description="C3H1-type" evidence="13">
    <location>
        <begin position="1491"/>
        <end position="1519"/>
    </location>
</feature>
<gene>
    <name evidence="15" type="ORF">NLJ89_g9943</name>
</gene>
<dbReference type="InterPro" id="IPR036855">
    <property type="entry name" value="Znf_CCCH_sf"/>
</dbReference>
<dbReference type="CDD" id="cd22585">
    <property type="entry name" value="Rcat_RBR_DEAH12-like"/>
    <property type="match status" value="1"/>
</dbReference>
<feature type="coiled-coil region" evidence="10">
    <location>
        <begin position="1202"/>
        <end position="1325"/>
    </location>
</feature>
<keyword evidence="8 9" id="KW-0862">Zinc</keyword>
<dbReference type="Pfam" id="PF00642">
    <property type="entry name" value="zf-CCCH"/>
    <property type="match status" value="2"/>
</dbReference>
<dbReference type="SUPFAM" id="SSF57850">
    <property type="entry name" value="RING/U-box"/>
    <property type="match status" value="2"/>
</dbReference>
<dbReference type="PROSITE" id="PS51873">
    <property type="entry name" value="TRIAD"/>
    <property type="match status" value="1"/>
</dbReference>
<protein>
    <recommendedName>
        <fullName evidence="2">RBR-type E3 ubiquitin transferase</fullName>
        <ecNumber evidence="2">2.3.2.31</ecNumber>
    </recommendedName>
</protein>
<feature type="zinc finger region" description="C3H1-type" evidence="9">
    <location>
        <begin position="1390"/>
        <end position="1418"/>
    </location>
</feature>
<dbReference type="GO" id="GO:0061630">
    <property type="term" value="F:ubiquitin protein ligase activity"/>
    <property type="evidence" value="ECO:0007669"/>
    <property type="project" value="UniProtKB-EC"/>
</dbReference>
<feature type="domain" description="RING-type" evidence="12">
    <location>
        <begin position="959"/>
        <end position="1006"/>
    </location>
</feature>
<dbReference type="GO" id="GO:0016567">
    <property type="term" value="P:protein ubiquitination"/>
    <property type="evidence" value="ECO:0007669"/>
    <property type="project" value="InterPro"/>
</dbReference>
<dbReference type="Gene3D" id="1.20.120.1750">
    <property type="match status" value="1"/>
</dbReference>
<sequence length="1571" mass="178527">MSTTGTQASGKGPNNGRRGGRNRGGRVCKSYQATGECRLGGNCKQQHVRGGETSTSVEKAEERPTNESVIGSPSIETTPLSASNEPSSSAASTYLGVCKSYRVTGRCRTGPSCKLQHVRDEQPASVQKEEHPPSIATSQFVPLANNGDASSAPTVSSSTTPAIIQGFASTTTAASPSGSSKPFCHAWRRSGHCPRGDNCPYEHETQQGGTSSNTGASKTKRNRHQAQANGVRIESENQKKKRQAEEAAARAREEQEQVRREIELEEQRLRDVERLLAESRAAEAREEEQRRQEQALRDREEQERSKREREAIKEAMREAGRRAKEEQRRREQERQLAEARAREAEARAREEEARRAEEARLAEAARLLEEQRLREVERALAEAREAKARQEQQRRAEEARRREEEERRKREKKEAARRAKEEQRRREEERRVQEERRRQEEQRERERIARANLEEKRRRDASVVEQYLISDSAGLITCSAGLEVQHVVAGFDLCKITIKNLPKNVKRSEIAELSKTTRLRGKKLEAIVIVNSEYGQAIATSLDDIEFGDEQLEIQVSENASGNAMESGRAWPFMTISWRPPTETIIATYASREEAQASIQRINGKTLDGHRLRAVLDEGRPNKQRSSSVRTTGVKITGWPLMRMYEPEFEAFVGAQSFKTLKATQYDHEQTTSTLRTVVSDLSGARMSTYNVSRVTGNAQSGVGEEWKVKVHFDDWEDVKSAHGFFDKKRLPSGAYLRAWHPKPLQYHIRIPMQQYQAQKKIWDALSEKKPGCDAHVHANPGDRGDVMFIRVLGEDKKAAGTLKVRVESLVVGEKLDATYWHPSFLSIRDTKALFDRVSQRTKVFIRSDFKTRSLKVYGESEGIEEAKKLVLEEVDRCAQLETTRMIPVASARYFVRDGLVKLKELIGEENVNFNLFTRKLTIKGGEEARHHMQRLIDESQSQTALGAVVPLADGAESCPLCFCDATTGEELGCGHRYCAGCLRHFLTSAADANDFKFPLACMMCNVPVAIPLLRAFLTPQVFESLVEGAFTAYLEKHPQELKYCTTPDCKQIYRRRPSTGNGKQKERPGTLQCPACFSNICPACDEESHEGMTCEERSIQSNPAEQERLNDELAARSGYKRCPRCQVMVEKTEGCNHIECRCGAHFCWRCLAAFDTHDETYAHMRAAHGGIRDEDPAEVEELEPAWYDNLVQHQWDELEQFERQRAAVAQWEAEMAQFRRDQDAERARAEAARLRRIEELERERIEAVRIRRQQELERERMAEAVRVRMQEEVRAENLRIQRENEAARIRREAELARRRVEEEHERIRRENEEWIRNRANYERMRTEEAVAQRAHQQQQQQQREERGGCSSVEENPTPDVEASSTTSTSSITPTSLSLSPDEADTFPSSITQGVCKSYRVTGRCRTGPSCQYRHLRDQPSVRIRQYEERPSTALLVHTLGDDDSDHEAEYAQESSFHTVKSPEGQLPSPSIRFSPLSAPSEAASSQSSSPFSDSPCKFYHTGRYCRHGANCKFQHAQGEPATYPDRQVACKFYEASGQCPFGSICKFKHVQAGRQEQRSALRLLVLRLRI</sequence>
<evidence type="ECO:0000259" key="14">
    <source>
        <dbReference type="PROSITE" id="PS51873"/>
    </source>
</evidence>
<dbReference type="InterPro" id="IPR002867">
    <property type="entry name" value="IBR_dom"/>
</dbReference>
<dbReference type="GO" id="GO:0008270">
    <property type="term" value="F:zinc ion binding"/>
    <property type="evidence" value="ECO:0007669"/>
    <property type="project" value="UniProtKB-KW"/>
</dbReference>
<feature type="domain" description="C3H1-type" evidence="13">
    <location>
        <begin position="22"/>
        <end position="50"/>
    </location>
</feature>
<evidence type="ECO:0000256" key="2">
    <source>
        <dbReference type="ARBA" id="ARBA00012251"/>
    </source>
</evidence>
<feature type="domain" description="C3H1-type" evidence="13">
    <location>
        <begin position="97"/>
        <end position="120"/>
    </location>
</feature>
<feature type="compositionally biased region" description="Polar residues" evidence="11">
    <location>
        <begin position="66"/>
        <end position="80"/>
    </location>
</feature>
<keyword evidence="3" id="KW-0808">Transferase</keyword>
<evidence type="ECO:0000259" key="13">
    <source>
        <dbReference type="PROSITE" id="PS50103"/>
    </source>
</evidence>
<evidence type="ECO:0000256" key="3">
    <source>
        <dbReference type="ARBA" id="ARBA00022679"/>
    </source>
</evidence>
<evidence type="ECO:0000256" key="9">
    <source>
        <dbReference type="PROSITE-ProRule" id="PRU00723"/>
    </source>
</evidence>
<evidence type="ECO:0000256" key="7">
    <source>
        <dbReference type="ARBA" id="ARBA00022786"/>
    </source>
</evidence>
<dbReference type="PANTHER" id="PTHR11685">
    <property type="entry name" value="RBR FAMILY RING FINGER AND IBR DOMAIN-CONTAINING"/>
    <property type="match status" value="1"/>
</dbReference>
<dbReference type="InterPro" id="IPR013087">
    <property type="entry name" value="Znf_C2H2_type"/>
</dbReference>
<dbReference type="PROSITE" id="PS50103">
    <property type="entry name" value="ZF_C3H1"/>
    <property type="match status" value="6"/>
</dbReference>
<dbReference type="Gene3D" id="3.30.40.10">
    <property type="entry name" value="Zinc/RING finger domain, C3HC4 (zinc finger)"/>
    <property type="match status" value="1"/>
</dbReference>
<feature type="domain" description="C3H1-type" evidence="13">
    <location>
        <begin position="1525"/>
        <end position="1553"/>
    </location>
</feature>
<dbReference type="InterPro" id="IPR013083">
    <property type="entry name" value="Znf_RING/FYVE/PHD"/>
</dbReference>
<evidence type="ECO:0000256" key="4">
    <source>
        <dbReference type="ARBA" id="ARBA00022723"/>
    </source>
</evidence>
<evidence type="ECO:0000256" key="8">
    <source>
        <dbReference type="ARBA" id="ARBA00022833"/>
    </source>
</evidence>
<feature type="region of interest" description="Disordered" evidence="11">
    <location>
        <begin position="40"/>
        <end position="90"/>
    </location>
</feature>
<dbReference type="SUPFAM" id="SSF90229">
    <property type="entry name" value="CCCH zinc finger"/>
    <property type="match status" value="2"/>
</dbReference>
<feature type="zinc finger region" description="C3H1-type" evidence="9">
    <location>
        <begin position="178"/>
        <end position="206"/>
    </location>
</feature>
<feature type="region of interest" description="Disordered" evidence="11">
    <location>
        <begin position="1327"/>
        <end position="1390"/>
    </location>
</feature>
<keyword evidence="5" id="KW-0677">Repeat</keyword>